<evidence type="ECO:0000256" key="3">
    <source>
        <dbReference type="ARBA" id="ARBA00022692"/>
    </source>
</evidence>
<feature type="transmembrane region" description="Helical" evidence="6">
    <location>
        <begin position="34"/>
        <end position="53"/>
    </location>
</feature>
<name>A0A1D3D4N7_9EIME</name>
<dbReference type="PANTHER" id="PTHR23291">
    <property type="entry name" value="BAX INHIBITOR-RELATED"/>
    <property type="match status" value="1"/>
</dbReference>
<gene>
    <name evidence="7" type="ORF">cyc_00234</name>
</gene>
<dbReference type="VEuPathDB" id="ToxoDB:cyc_00234"/>
<evidence type="ECO:0000256" key="2">
    <source>
        <dbReference type="ARBA" id="ARBA00010350"/>
    </source>
</evidence>
<proteinExistence type="inferred from homology"/>
<comment type="caution">
    <text evidence="7">The sequence shown here is derived from an EMBL/GenBank/DDBJ whole genome shotgun (WGS) entry which is preliminary data.</text>
</comment>
<keyword evidence="8" id="KW-1185">Reference proteome</keyword>
<dbReference type="Pfam" id="PF01027">
    <property type="entry name" value="Bax1-I"/>
    <property type="match status" value="1"/>
</dbReference>
<dbReference type="VEuPathDB" id="ToxoDB:LOC34617437"/>
<evidence type="ECO:0000313" key="8">
    <source>
        <dbReference type="Proteomes" id="UP000095192"/>
    </source>
</evidence>
<keyword evidence="5 6" id="KW-0472">Membrane</keyword>
<organism evidence="7 8">
    <name type="scientific">Cyclospora cayetanensis</name>
    <dbReference type="NCBI Taxonomy" id="88456"/>
    <lineage>
        <taxon>Eukaryota</taxon>
        <taxon>Sar</taxon>
        <taxon>Alveolata</taxon>
        <taxon>Apicomplexa</taxon>
        <taxon>Conoidasida</taxon>
        <taxon>Coccidia</taxon>
        <taxon>Eucoccidiorida</taxon>
        <taxon>Eimeriorina</taxon>
        <taxon>Eimeriidae</taxon>
        <taxon>Cyclospora</taxon>
    </lineage>
</organism>
<keyword evidence="4 6" id="KW-1133">Transmembrane helix</keyword>
<reference evidence="7 8" key="1">
    <citation type="journal article" date="2016" name="BMC Genomics">
        <title>Comparative genomics reveals Cyclospora cayetanensis possesses coccidia-like metabolism and invasion components but unique surface antigens.</title>
        <authorList>
            <person name="Liu S."/>
            <person name="Wang L."/>
            <person name="Zheng H."/>
            <person name="Xu Z."/>
            <person name="Roellig D.M."/>
            <person name="Li N."/>
            <person name="Frace M.A."/>
            <person name="Tang K."/>
            <person name="Arrowood M.J."/>
            <person name="Moss D.M."/>
            <person name="Zhang L."/>
            <person name="Feng Y."/>
            <person name="Xiao L."/>
        </authorList>
    </citation>
    <scope>NUCLEOTIDE SEQUENCE [LARGE SCALE GENOMIC DNA]</scope>
    <source>
        <strain evidence="7 8">CHN_HEN01</strain>
    </source>
</reference>
<feature type="transmembrane region" description="Helical" evidence="6">
    <location>
        <begin position="123"/>
        <end position="143"/>
    </location>
</feature>
<dbReference type="InterPro" id="IPR006214">
    <property type="entry name" value="Bax_inhibitor_1-related"/>
</dbReference>
<comment type="subcellular location">
    <subcellularLocation>
        <location evidence="1">Membrane</location>
        <topology evidence="1">Multi-pass membrane protein</topology>
    </subcellularLocation>
</comment>
<evidence type="ECO:0000256" key="5">
    <source>
        <dbReference type="ARBA" id="ARBA00023136"/>
    </source>
</evidence>
<comment type="similarity">
    <text evidence="2 6">Belongs to the BI1 family.</text>
</comment>
<dbReference type="PANTHER" id="PTHR23291:SF32">
    <property type="entry name" value="BAX INHIBITOR 1"/>
    <property type="match status" value="1"/>
</dbReference>
<feature type="transmembrane region" description="Helical" evidence="6">
    <location>
        <begin position="59"/>
        <end position="77"/>
    </location>
</feature>
<protein>
    <submittedName>
        <fullName evidence="7">BAX inhibitor related protein</fullName>
    </submittedName>
</protein>
<dbReference type="Proteomes" id="UP000095192">
    <property type="component" value="Unassembled WGS sequence"/>
</dbReference>
<keyword evidence="3 6" id="KW-0812">Transmembrane</keyword>
<dbReference type="AlphaFoldDB" id="A0A1D3D4N7"/>
<evidence type="ECO:0000313" key="7">
    <source>
        <dbReference type="EMBL" id="OEH78411.1"/>
    </source>
</evidence>
<evidence type="ECO:0000256" key="6">
    <source>
        <dbReference type="RuleBase" id="RU004379"/>
    </source>
</evidence>
<feature type="transmembrane region" description="Helical" evidence="6">
    <location>
        <begin position="150"/>
        <end position="169"/>
    </location>
</feature>
<dbReference type="OrthoDB" id="1277691at2759"/>
<sequence>MEMFNFSGASAVPSRSLLDFTPLSAPQKRHITKIYAALTVNVLLTALGVYVHLNWLRVPTVLPLILSVGCVLGLNFSSQKAHAESKMLTRDRALMFGGFGFLNGMLIANYLHAVHFYVGPRVVPAAFFASVAVFSCLSAAALLAKQRSYLYLGAILSSVLGYFMLASFVNIFWKTQLLTDILLWGGLFMYLGFVVYDTQLAVAQFDRGNRDYLVHALQFYVNFVSVFLRLVAILSDRQEESNRRKRDGRDH</sequence>
<dbReference type="GeneID" id="34617437"/>
<evidence type="ECO:0000256" key="1">
    <source>
        <dbReference type="ARBA" id="ARBA00004141"/>
    </source>
</evidence>
<dbReference type="EMBL" id="JROU02000745">
    <property type="protein sequence ID" value="OEH78411.1"/>
    <property type="molecule type" value="Genomic_DNA"/>
</dbReference>
<feature type="transmembrane region" description="Helical" evidence="6">
    <location>
        <begin position="93"/>
        <end position="111"/>
    </location>
</feature>
<feature type="transmembrane region" description="Helical" evidence="6">
    <location>
        <begin position="181"/>
        <end position="200"/>
    </location>
</feature>
<accession>A0A1D3D4N7</accession>
<evidence type="ECO:0000256" key="4">
    <source>
        <dbReference type="ARBA" id="ARBA00022989"/>
    </source>
</evidence>
<dbReference type="GO" id="GO:0016020">
    <property type="term" value="C:membrane"/>
    <property type="evidence" value="ECO:0007669"/>
    <property type="project" value="UniProtKB-SubCell"/>
</dbReference>